<dbReference type="EMBL" id="GDAI01001347">
    <property type="protein sequence ID" value="JAI16256.1"/>
    <property type="molecule type" value="mRNA"/>
</dbReference>
<evidence type="ECO:0000259" key="8">
    <source>
        <dbReference type="PROSITE" id="PS50217"/>
    </source>
</evidence>
<proteinExistence type="evidence at transcript level"/>
<evidence type="ECO:0000313" key="9">
    <source>
        <dbReference type="EMBL" id="JAI16256.1"/>
    </source>
</evidence>
<evidence type="ECO:0000256" key="6">
    <source>
        <dbReference type="ARBA" id="ARBA00040165"/>
    </source>
</evidence>
<evidence type="ECO:0000256" key="5">
    <source>
        <dbReference type="ARBA" id="ARBA00023242"/>
    </source>
</evidence>
<dbReference type="InterPro" id="IPR046347">
    <property type="entry name" value="bZIP_sf"/>
</dbReference>
<evidence type="ECO:0000256" key="3">
    <source>
        <dbReference type="ARBA" id="ARBA00023125"/>
    </source>
</evidence>
<organism evidence="9">
    <name type="scientific">Tabanus bromius</name>
    <name type="common">Band-eyed brown horse fly</name>
    <dbReference type="NCBI Taxonomy" id="304241"/>
    <lineage>
        <taxon>Eukaryota</taxon>
        <taxon>Metazoa</taxon>
        <taxon>Ecdysozoa</taxon>
        <taxon>Arthropoda</taxon>
        <taxon>Hexapoda</taxon>
        <taxon>Insecta</taxon>
        <taxon>Pterygota</taxon>
        <taxon>Neoptera</taxon>
        <taxon>Endopterygota</taxon>
        <taxon>Diptera</taxon>
        <taxon>Brachycera</taxon>
        <taxon>Tabanomorpha</taxon>
        <taxon>Tabanoidea</taxon>
        <taxon>Tabanidae</taxon>
        <taxon>Tabanus</taxon>
    </lineage>
</organism>
<name>A0A0K8TQ40_TABBR</name>
<dbReference type="PROSITE" id="PS50217">
    <property type="entry name" value="BZIP"/>
    <property type="match status" value="1"/>
</dbReference>
<keyword evidence="4" id="KW-0804">Transcription</keyword>
<dbReference type="CDD" id="cd14691">
    <property type="entry name" value="bZIP_XBP1"/>
    <property type="match status" value="1"/>
</dbReference>
<keyword evidence="1" id="KW-0832">Ubl conjugation</keyword>
<keyword evidence="5" id="KW-0539">Nucleus</keyword>
<dbReference type="GO" id="GO:0000981">
    <property type="term" value="F:DNA-binding transcription factor activity, RNA polymerase II-specific"/>
    <property type="evidence" value="ECO:0007669"/>
    <property type="project" value="TreeGrafter"/>
</dbReference>
<dbReference type="GO" id="GO:0000977">
    <property type="term" value="F:RNA polymerase II transcription regulatory region sequence-specific DNA binding"/>
    <property type="evidence" value="ECO:0007669"/>
    <property type="project" value="TreeGrafter"/>
</dbReference>
<keyword evidence="2" id="KW-0805">Transcription regulation</keyword>
<evidence type="ECO:0000256" key="7">
    <source>
        <dbReference type="SAM" id="Coils"/>
    </source>
</evidence>
<keyword evidence="7" id="KW-0175">Coiled coil</keyword>
<dbReference type="Pfam" id="PF07716">
    <property type="entry name" value="bZIP_2"/>
    <property type="match status" value="1"/>
</dbReference>
<dbReference type="SUPFAM" id="SSF57959">
    <property type="entry name" value="Leucine zipper domain"/>
    <property type="match status" value="1"/>
</dbReference>
<dbReference type="PANTHER" id="PTHR46542:SF1">
    <property type="entry name" value="X-BOX BINDING PROTEIN 1"/>
    <property type="match status" value="1"/>
</dbReference>
<evidence type="ECO:0000256" key="4">
    <source>
        <dbReference type="ARBA" id="ARBA00023163"/>
    </source>
</evidence>
<dbReference type="GO" id="GO:0005634">
    <property type="term" value="C:nucleus"/>
    <property type="evidence" value="ECO:0007669"/>
    <property type="project" value="TreeGrafter"/>
</dbReference>
<dbReference type="InterPro" id="IPR052470">
    <property type="entry name" value="ER_Stress-Reg_TF"/>
</dbReference>
<evidence type="ECO:0000256" key="1">
    <source>
        <dbReference type="ARBA" id="ARBA00022843"/>
    </source>
</evidence>
<keyword evidence="3" id="KW-0238">DNA-binding</keyword>
<dbReference type="PROSITE" id="PS00036">
    <property type="entry name" value="BZIP_BASIC"/>
    <property type="match status" value="1"/>
</dbReference>
<dbReference type="InterPro" id="IPR004827">
    <property type="entry name" value="bZIP"/>
</dbReference>
<reference evidence="9" key="1">
    <citation type="journal article" date="2015" name="Insect Biochem. Mol. Biol.">
        <title>An insight into the sialome of the horse fly, Tabanus bromius.</title>
        <authorList>
            <person name="Ribeiro J.M."/>
            <person name="Kazimirova M."/>
            <person name="Takac P."/>
            <person name="Andersen J.F."/>
            <person name="Francischetti I.M."/>
        </authorList>
    </citation>
    <scope>NUCLEOTIDE SEQUENCE</scope>
</reference>
<dbReference type="PANTHER" id="PTHR46542">
    <property type="entry name" value="X-BOX BINDING PROTEIN 1"/>
    <property type="match status" value="1"/>
</dbReference>
<sequence length="263" mass="29655">MSAPIIITVPKFIPISPGPVHKVLEPVKSKTLDECDASKGRKRRLDHLSWEEKIQRKKLKNRVAAQTSRDRKKAKMDEMEITIKALSQQTEILQNKCDSLQAINESLSDKNRDLEKQMEQLRNQVKELQDKSNQNGTTTPANVADIVGSESSVINRSAVSNYPLPKGLESESTKYSHKDRTVALWRIIALCLLYKSCSKISTQGGLKNLPKAYLQISPETWRTTLQKAAMSLPKIQAVQSDCLDQWWGPQQNSWNPAKIAIHA</sequence>
<dbReference type="Gene3D" id="1.20.5.170">
    <property type="match status" value="1"/>
</dbReference>
<feature type="domain" description="BZIP" evidence="8">
    <location>
        <begin position="51"/>
        <end position="114"/>
    </location>
</feature>
<protein>
    <recommendedName>
        <fullName evidence="6">X-box-binding protein 1</fullName>
    </recommendedName>
</protein>
<accession>A0A0K8TQ40</accession>
<dbReference type="AlphaFoldDB" id="A0A0K8TQ40"/>
<feature type="coiled-coil region" evidence="7">
    <location>
        <begin position="69"/>
        <end position="138"/>
    </location>
</feature>
<evidence type="ECO:0000256" key="2">
    <source>
        <dbReference type="ARBA" id="ARBA00023015"/>
    </source>
</evidence>
<dbReference type="SMART" id="SM00338">
    <property type="entry name" value="BRLZ"/>
    <property type="match status" value="1"/>
</dbReference>